<dbReference type="EMBL" id="BAAAES010000009">
    <property type="protein sequence ID" value="GAA0673357.1"/>
    <property type="molecule type" value="Genomic_DNA"/>
</dbReference>
<dbReference type="Proteomes" id="UP001500238">
    <property type="component" value="Unassembled WGS sequence"/>
</dbReference>
<evidence type="ECO:0000256" key="1">
    <source>
        <dbReference type="SAM" id="Phobius"/>
    </source>
</evidence>
<accession>A0ABP3T1B2</accession>
<reference evidence="3" key="1">
    <citation type="journal article" date="2019" name="Int. J. Syst. Evol. Microbiol.">
        <title>The Global Catalogue of Microorganisms (GCM) 10K type strain sequencing project: providing services to taxonomists for standard genome sequencing and annotation.</title>
        <authorList>
            <consortium name="The Broad Institute Genomics Platform"/>
            <consortium name="The Broad Institute Genome Sequencing Center for Infectious Disease"/>
            <person name="Wu L."/>
            <person name="Ma J."/>
        </authorList>
    </citation>
    <scope>NUCLEOTIDE SEQUENCE [LARGE SCALE GENOMIC DNA]</scope>
    <source>
        <strain evidence="3">JCM 14603</strain>
    </source>
</reference>
<sequence>MSGGAKAAIIIALAVVVLVAVNIRMYRAMKAATAKGREEGEG</sequence>
<evidence type="ECO:0000313" key="3">
    <source>
        <dbReference type="Proteomes" id="UP001500238"/>
    </source>
</evidence>
<keyword evidence="1" id="KW-0472">Membrane</keyword>
<dbReference type="RefSeq" id="WP_276508878.1">
    <property type="nucleotide sequence ID" value="NZ_BAAAES010000009.1"/>
</dbReference>
<name>A0ABP3T1B2_9SPHN</name>
<comment type="caution">
    <text evidence="2">The sequence shown here is derived from an EMBL/GenBank/DDBJ whole genome shotgun (WGS) entry which is preliminary data.</text>
</comment>
<keyword evidence="1" id="KW-0812">Transmembrane</keyword>
<evidence type="ECO:0000313" key="2">
    <source>
        <dbReference type="EMBL" id="GAA0673357.1"/>
    </source>
</evidence>
<organism evidence="2 3">
    <name type="scientific">Sphingomonas insulae</name>
    <dbReference type="NCBI Taxonomy" id="424800"/>
    <lineage>
        <taxon>Bacteria</taxon>
        <taxon>Pseudomonadati</taxon>
        <taxon>Pseudomonadota</taxon>
        <taxon>Alphaproteobacteria</taxon>
        <taxon>Sphingomonadales</taxon>
        <taxon>Sphingomonadaceae</taxon>
        <taxon>Sphingomonas</taxon>
    </lineage>
</organism>
<proteinExistence type="predicted"/>
<feature type="transmembrane region" description="Helical" evidence="1">
    <location>
        <begin position="6"/>
        <end position="26"/>
    </location>
</feature>
<keyword evidence="3" id="KW-1185">Reference proteome</keyword>
<keyword evidence="1" id="KW-1133">Transmembrane helix</keyword>
<gene>
    <name evidence="2" type="ORF">GCM10009102_26200</name>
</gene>
<protein>
    <submittedName>
        <fullName evidence="2">Uncharacterized protein</fullName>
    </submittedName>
</protein>